<dbReference type="OrthoDB" id="548795at2759"/>
<dbReference type="AlphaFoldDB" id="A0A8E0RXV5"/>
<dbReference type="InterPro" id="IPR055308">
    <property type="entry name" value="TEX47-like"/>
</dbReference>
<dbReference type="PANTHER" id="PTHR34035">
    <property type="entry name" value="TESTIS-EXPRESSED PROTEIN 47"/>
    <property type="match status" value="1"/>
</dbReference>
<protein>
    <submittedName>
        <fullName evidence="1">Uncharacterized protein</fullName>
    </submittedName>
</protein>
<keyword evidence="2" id="KW-1185">Reference proteome</keyword>
<proteinExistence type="predicted"/>
<dbReference type="EMBL" id="LUCM01006555">
    <property type="protein sequence ID" value="KAA0191104.1"/>
    <property type="molecule type" value="Genomic_DNA"/>
</dbReference>
<name>A0A8E0RXV5_9TREM</name>
<dbReference type="PANTHER" id="PTHR34035:SF1">
    <property type="entry name" value="TESTIS-EXPRESSED PROTEIN 47"/>
    <property type="match status" value="1"/>
</dbReference>
<comment type="caution">
    <text evidence="1">The sequence shown here is derived from an EMBL/GenBank/DDBJ whole genome shotgun (WGS) entry which is preliminary data.</text>
</comment>
<accession>A0A8E0RXV5</accession>
<evidence type="ECO:0000313" key="1">
    <source>
        <dbReference type="EMBL" id="KAA0191104.1"/>
    </source>
</evidence>
<gene>
    <name evidence="1" type="ORF">FBUS_05077</name>
</gene>
<reference evidence="1" key="1">
    <citation type="submission" date="2019-05" db="EMBL/GenBank/DDBJ databases">
        <title>Annotation for the trematode Fasciolopsis buski.</title>
        <authorList>
            <person name="Choi Y.-J."/>
        </authorList>
    </citation>
    <scope>NUCLEOTIDE SEQUENCE</scope>
    <source>
        <strain evidence="1">HT</strain>
        <tissue evidence="1">Whole worm</tissue>
    </source>
</reference>
<dbReference type="Proteomes" id="UP000728185">
    <property type="component" value="Unassembled WGS sequence"/>
</dbReference>
<sequence>MDIEDADARLSATSLYQALEEKGKYMGRTNMLYSVFLVGKISPHLSDDHEVQSYFDSLLQKFKSPDHVTGLVMVYPYHVVNIIETSFRTLMKILRQLNESEKIIKSYIERCVEKLNWNVPEDSDPIPFTGFDRELKKQVTEAHPHLAPLVENKILYIRSNLISRIYRTYEVIAFDMEPASLNQYDTSESDEKKLLDTIIQLTRLSKYLSEEPMRDQEEYVPELFKIKLTEILRRIREDHPEMVPQQVVVGYFSEMSTFEGIIPLQEYLNFYDLPYETSLQSGNLLDIFKADQLMS</sequence>
<evidence type="ECO:0000313" key="2">
    <source>
        <dbReference type="Proteomes" id="UP000728185"/>
    </source>
</evidence>
<dbReference type="Pfam" id="PF24787">
    <property type="entry name" value="TEX47"/>
    <property type="match status" value="2"/>
</dbReference>
<organism evidence="1 2">
    <name type="scientific">Fasciolopsis buskii</name>
    <dbReference type="NCBI Taxonomy" id="27845"/>
    <lineage>
        <taxon>Eukaryota</taxon>
        <taxon>Metazoa</taxon>
        <taxon>Spiralia</taxon>
        <taxon>Lophotrochozoa</taxon>
        <taxon>Platyhelminthes</taxon>
        <taxon>Trematoda</taxon>
        <taxon>Digenea</taxon>
        <taxon>Plagiorchiida</taxon>
        <taxon>Echinostomata</taxon>
        <taxon>Echinostomatoidea</taxon>
        <taxon>Fasciolidae</taxon>
        <taxon>Fasciolopsis</taxon>
    </lineage>
</organism>